<evidence type="ECO:0000313" key="2">
    <source>
        <dbReference type="Proteomes" id="UP000663881"/>
    </source>
</evidence>
<protein>
    <submittedName>
        <fullName evidence="1">Uncharacterized protein</fullName>
    </submittedName>
</protein>
<accession>A0A820NJF6</accession>
<organism evidence="1 2">
    <name type="scientific">Adineta steineri</name>
    <dbReference type="NCBI Taxonomy" id="433720"/>
    <lineage>
        <taxon>Eukaryota</taxon>
        <taxon>Metazoa</taxon>
        <taxon>Spiralia</taxon>
        <taxon>Gnathifera</taxon>
        <taxon>Rotifera</taxon>
        <taxon>Eurotatoria</taxon>
        <taxon>Bdelloidea</taxon>
        <taxon>Adinetida</taxon>
        <taxon>Adinetidae</taxon>
        <taxon>Adineta</taxon>
    </lineage>
</organism>
<dbReference type="AlphaFoldDB" id="A0A820NJF6"/>
<comment type="caution">
    <text evidence="1">The sequence shown here is derived from an EMBL/GenBank/DDBJ whole genome shotgun (WGS) entry which is preliminary data.</text>
</comment>
<feature type="non-terminal residue" evidence="1">
    <location>
        <position position="1"/>
    </location>
</feature>
<dbReference type="EMBL" id="CAJOAY010026035">
    <property type="protein sequence ID" value="CAF4387868.1"/>
    <property type="molecule type" value="Genomic_DNA"/>
</dbReference>
<evidence type="ECO:0000313" key="1">
    <source>
        <dbReference type="EMBL" id="CAF4387868.1"/>
    </source>
</evidence>
<proteinExistence type="predicted"/>
<dbReference type="Proteomes" id="UP000663881">
    <property type="component" value="Unassembled WGS sequence"/>
</dbReference>
<feature type="non-terminal residue" evidence="1">
    <location>
        <position position="43"/>
    </location>
</feature>
<reference evidence="1" key="1">
    <citation type="submission" date="2021-02" db="EMBL/GenBank/DDBJ databases">
        <authorList>
            <person name="Nowell W R."/>
        </authorList>
    </citation>
    <scope>NUCLEOTIDE SEQUENCE</scope>
</reference>
<name>A0A820NJF6_9BILA</name>
<sequence>INLIIPKSIAPLVEPCETMDIDSLIDFDDQTAISYHTAKESRM</sequence>
<gene>
    <name evidence="1" type="ORF">OKA104_LOCUS50714</name>
</gene>